<dbReference type="PIRSF" id="PIRSF006135">
    <property type="entry name" value="CobU"/>
    <property type="match status" value="1"/>
</dbReference>
<comment type="similarity">
    <text evidence="7 14">Belongs to the CobU/CobP family.</text>
</comment>
<dbReference type="Proteomes" id="UP000199550">
    <property type="component" value="Unassembled WGS sequence"/>
</dbReference>
<keyword evidence="17" id="KW-0548">Nucleotidyltransferase</keyword>
<dbReference type="UniPathway" id="UPA00148">
    <property type="reaction ID" value="UER00236"/>
</dbReference>
<keyword evidence="8 14" id="KW-0169">Cobalamin biosynthesis</keyword>
<dbReference type="GO" id="GO:0005524">
    <property type="term" value="F:ATP binding"/>
    <property type="evidence" value="ECO:0007669"/>
    <property type="project" value="UniProtKB-UniRule"/>
</dbReference>
<comment type="catalytic activity">
    <reaction evidence="2 14">
        <text>adenosylcob(III)inamide phosphate + GTP + H(+) = adenosylcob(III)inamide-GDP + diphosphate</text>
        <dbReference type="Rhea" id="RHEA:22712"/>
        <dbReference type="ChEBI" id="CHEBI:15378"/>
        <dbReference type="ChEBI" id="CHEBI:33019"/>
        <dbReference type="ChEBI" id="CHEBI:37565"/>
        <dbReference type="ChEBI" id="CHEBI:58502"/>
        <dbReference type="ChEBI" id="CHEBI:60487"/>
        <dbReference type="EC" id="2.7.7.62"/>
    </reaction>
</comment>
<dbReference type="GO" id="GO:0009236">
    <property type="term" value="P:cobalamin biosynthetic process"/>
    <property type="evidence" value="ECO:0007669"/>
    <property type="project" value="UniProtKB-UniRule"/>
</dbReference>
<dbReference type="STRING" id="195913.SAMN04488004_11625"/>
<dbReference type="Gene3D" id="3.40.50.300">
    <property type="entry name" value="P-loop containing nucleotide triphosphate hydrolases"/>
    <property type="match status" value="1"/>
</dbReference>
<evidence type="ECO:0000256" key="14">
    <source>
        <dbReference type="PIRNR" id="PIRNR006135"/>
    </source>
</evidence>
<keyword evidence="11 14" id="KW-0418">Kinase</keyword>
<evidence type="ECO:0000313" key="18">
    <source>
        <dbReference type="Proteomes" id="UP000199550"/>
    </source>
</evidence>
<proteinExistence type="inferred from homology"/>
<evidence type="ECO:0000256" key="7">
    <source>
        <dbReference type="ARBA" id="ARBA00007490"/>
    </source>
</evidence>
<keyword evidence="10 14" id="KW-0547">Nucleotide-binding</keyword>
<gene>
    <name evidence="17" type="ORF">SAMN04488004_11625</name>
</gene>
<dbReference type="NCBIfam" id="NF004469">
    <property type="entry name" value="PRK05800.1"/>
    <property type="match status" value="1"/>
</dbReference>
<comment type="pathway">
    <text evidence="5 14">Cofactor biosynthesis; adenosylcobalamin biosynthesis; adenosylcobalamin from cob(II)yrinate a,c-diamide: step 6/7.</text>
</comment>
<evidence type="ECO:0000256" key="5">
    <source>
        <dbReference type="ARBA" id="ARBA00004692"/>
    </source>
</evidence>
<comment type="function">
    <text evidence="4 14">Catalyzes ATP-dependent phosphorylation of adenosylcobinamide and addition of GMP to adenosylcobinamide phosphate.</text>
</comment>
<evidence type="ECO:0000256" key="16">
    <source>
        <dbReference type="PIRSR" id="PIRSR006135-2"/>
    </source>
</evidence>
<dbReference type="PANTHER" id="PTHR34848">
    <property type="match status" value="1"/>
</dbReference>
<feature type="active site" description="GMP-histidine intermediate" evidence="15">
    <location>
        <position position="53"/>
    </location>
</feature>
<dbReference type="EC" id="2.7.7.62" evidence="14"/>
<dbReference type="GO" id="GO:0043752">
    <property type="term" value="F:adenosylcobinamide kinase activity"/>
    <property type="evidence" value="ECO:0007669"/>
    <property type="project" value="UniProtKB-EC"/>
</dbReference>
<evidence type="ECO:0000256" key="3">
    <source>
        <dbReference type="ARBA" id="ARBA00001522"/>
    </source>
</evidence>
<feature type="binding site" evidence="16">
    <location>
        <position position="86"/>
    </location>
    <ligand>
        <name>GTP</name>
        <dbReference type="ChEBI" id="CHEBI:37565"/>
    </ligand>
</feature>
<keyword evidence="9 14" id="KW-0808">Transferase</keyword>
<feature type="binding site" evidence="16">
    <location>
        <begin position="12"/>
        <end position="19"/>
    </location>
    <ligand>
        <name>GTP</name>
        <dbReference type="ChEBI" id="CHEBI:37565"/>
    </ligand>
</feature>
<dbReference type="Pfam" id="PF02283">
    <property type="entry name" value="CobU"/>
    <property type="match status" value="1"/>
</dbReference>
<comment type="catalytic activity">
    <reaction evidence="1 14">
        <text>adenosylcob(III)inamide + ATP = adenosylcob(III)inamide phosphate + ADP + H(+)</text>
        <dbReference type="Rhea" id="RHEA:15769"/>
        <dbReference type="ChEBI" id="CHEBI:2480"/>
        <dbReference type="ChEBI" id="CHEBI:15378"/>
        <dbReference type="ChEBI" id="CHEBI:30616"/>
        <dbReference type="ChEBI" id="CHEBI:58502"/>
        <dbReference type="ChEBI" id="CHEBI:456216"/>
        <dbReference type="EC" id="2.7.1.156"/>
    </reaction>
</comment>
<dbReference type="SUPFAM" id="SSF52540">
    <property type="entry name" value="P-loop containing nucleoside triphosphate hydrolases"/>
    <property type="match status" value="1"/>
</dbReference>
<evidence type="ECO:0000256" key="2">
    <source>
        <dbReference type="ARBA" id="ARBA00000711"/>
    </source>
</evidence>
<evidence type="ECO:0000313" key="17">
    <source>
        <dbReference type="EMBL" id="SFL37562.1"/>
    </source>
</evidence>
<reference evidence="17 18" key="1">
    <citation type="submission" date="2016-10" db="EMBL/GenBank/DDBJ databases">
        <authorList>
            <person name="de Groot N.N."/>
        </authorList>
    </citation>
    <scope>NUCLEOTIDE SEQUENCE [LARGE SCALE GENOMIC DNA]</scope>
    <source>
        <strain evidence="17 18">DSM 16199</strain>
    </source>
</reference>
<dbReference type="EC" id="2.7.1.156" evidence="14"/>
<evidence type="ECO:0000256" key="8">
    <source>
        <dbReference type="ARBA" id="ARBA00022573"/>
    </source>
</evidence>
<sequence>MKKLHNLTFILGGASSGKSAYAEGLVISTGRPKTYIATAQAFDAEMEEKIAAHIIQRGPGWTTTDAPLDPASVLRLQGSGDIVLLDCVTLWLTNVLLADRDISAACDDLLAALAACPCPVVVVSNEVGMGIVPDNALSRRFRNAQGQINRRLAAQADTVVAVMAGLPLALKGDLP</sequence>
<dbReference type="GO" id="GO:0008820">
    <property type="term" value="F:cobinamide phosphate guanylyltransferase activity"/>
    <property type="evidence" value="ECO:0007669"/>
    <property type="project" value="UniProtKB-UniRule"/>
</dbReference>
<evidence type="ECO:0000256" key="9">
    <source>
        <dbReference type="ARBA" id="ARBA00022679"/>
    </source>
</evidence>
<dbReference type="CDD" id="cd00544">
    <property type="entry name" value="CobU"/>
    <property type="match status" value="1"/>
</dbReference>
<evidence type="ECO:0000256" key="6">
    <source>
        <dbReference type="ARBA" id="ARBA00005159"/>
    </source>
</evidence>
<dbReference type="InterPro" id="IPR003203">
    <property type="entry name" value="CobU/CobP"/>
</dbReference>
<dbReference type="GO" id="GO:0005525">
    <property type="term" value="F:GTP binding"/>
    <property type="evidence" value="ECO:0007669"/>
    <property type="project" value="UniProtKB-UniRule"/>
</dbReference>
<dbReference type="OrthoDB" id="9788370at2"/>
<evidence type="ECO:0000256" key="11">
    <source>
        <dbReference type="ARBA" id="ARBA00022777"/>
    </source>
</evidence>
<dbReference type="PANTHER" id="PTHR34848:SF1">
    <property type="entry name" value="BIFUNCTIONAL ADENOSYLCOBALAMIN BIOSYNTHESIS PROTEIN COBU"/>
    <property type="match status" value="1"/>
</dbReference>
<evidence type="ECO:0000256" key="1">
    <source>
        <dbReference type="ARBA" id="ARBA00000312"/>
    </source>
</evidence>
<evidence type="ECO:0000256" key="15">
    <source>
        <dbReference type="PIRSR" id="PIRSR006135-1"/>
    </source>
</evidence>
<name>A0A1I4H5H0_9RHOB</name>
<evidence type="ECO:0000256" key="4">
    <source>
        <dbReference type="ARBA" id="ARBA00003889"/>
    </source>
</evidence>
<evidence type="ECO:0000256" key="13">
    <source>
        <dbReference type="ARBA" id="ARBA00023134"/>
    </source>
</evidence>
<keyword evidence="13 14" id="KW-0342">GTP-binding</keyword>
<dbReference type="EMBL" id="FOTF01000016">
    <property type="protein sequence ID" value="SFL37562.1"/>
    <property type="molecule type" value="Genomic_DNA"/>
</dbReference>
<feature type="binding site" evidence="16">
    <location>
        <begin position="37"/>
        <end position="39"/>
    </location>
    <ligand>
        <name>GTP</name>
        <dbReference type="ChEBI" id="CHEBI:37565"/>
    </ligand>
</feature>
<organism evidence="17 18">
    <name type="scientific">Loktanella salsilacus</name>
    <dbReference type="NCBI Taxonomy" id="195913"/>
    <lineage>
        <taxon>Bacteria</taxon>
        <taxon>Pseudomonadati</taxon>
        <taxon>Pseudomonadota</taxon>
        <taxon>Alphaproteobacteria</taxon>
        <taxon>Rhodobacterales</taxon>
        <taxon>Roseobacteraceae</taxon>
        <taxon>Loktanella</taxon>
    </lineage>
</organism>
<comment type="catalytic activity">
    <reaction evidence="3">
        <text>adenosylcob(III)inamide + GTP = adenosylcob(III)inamide phosphate + GDP + H(+)</text>
        <dbReference type="Rhea" id="RHEA:15765"/>
        <dbReference type="ChEBI" id="CHEBI:2480"/>
        <dbReference type="ChEBI" id="CHEBI:15378"/>
        <dbReference type="ChEBI" id="CHEBI:37565"/>
        <dbReference type="ChEBI" id="CHEBI:58189"/>
        <dbReference type="ChEBI" id="CHEBI:58502"/>
        <dbReference type="EC" id="2.7.1.156"/>
    </reaction>
</comment>
<accession>A0A1I4H5H0</accession>
<dbReference type="AlphaFoldDB" id="A0A1I4H5H0"/>
<keyword evidence="18" id="KW-1185">Reference proteome</keyword>
<comment type="pathway">
    <text evidence="6 14">Cofactor biosynthesis; adenosylcobalamin biosynthesis; adenosylcobalamin from cob(II)yrinate a,c-diamide: step 5/7.</text>
</comment>
<keyword evidence="12 14" id="KW-0067">ATP-binding</keyword>
<evidence type="ECO:0000256" key="12">
    <source>
        <dbReference type="ARBA" id="ARBA00022840"/>
    </source>
</evidence>
<protein>
    <recommendedName>
        <fullName evidence="14">Bifunctional adenosylcobalamin biosynthesis protein</fullName>
        <ecNumber evidence="14">2.7.1.156</ecNumber>
        <ecNumber evidence="14">2.7.7.62</ecNumber>
    </recommendedName>
</protein>
<evidence type="ECO:0000256" key="10">
    <source>
        <dbReference type="ARBA" id="ARBA00022741"/>
    </source>
</evidence>
<dbReference type="RefSeq" id="WP_090190472.1">
    <property type="nucleotide sequence ID" value="NZ_FOTF01000016.1"/>
</dbReference>
<dbReference type="InterPro" id="IPR027417">
    <property type="entry name" value="P-loop_NTPase"/>
</dbReference>